<keyword evidence="3" id="KW-1185">Reference proteome</keyword>
<proteinExistence type="predicted"/>
<dbReference type="RefSeq" id="XP_066077918.1">
    <property type="nucleotide sequence ID" value="XM_066221821.1"/>
</dbReference>
<feature type="region of interest" description="Disordered" evidence="1">
    <location>
        <begin position="1"/>
        <end position="68"/>
    </location>
</feature>
<feature type="compositionally biased region" description="Basic and acidic residues" evidence="1">
    <location>
        <begin position="121"/>
        <end position="144"/>
    </location>
</feature>
<gene>
    <name evidence="2" type="ORF">L201_006096</name>
</gene>
<feature type="region of interest" description="Disordered" evidence="1">
    <location>
        <begin position="121"/>
        <end position="153"/>
    </location>
</feature>
<dbReference type="Proteomes" id="UP001355207">
    <property type="component" value="Chromosome 8"/>
</dbReference>
<evidence type="ECO:0000256" key="1">
    <source>
        <dbReference type="SAM" id="MobiDB-lite"/>
    </source>
</evidence>
<evidence type="ECO:0000313" key="3">
    <source>
        <dbReference type="Proteomes" id="UP001355207"/>
    </source>
</evidence>
<evidence type="ECO:0000313" key="2">
    <source>
        <dbReference type="EMBL" id="WWC91155.1"/>
    </source>
</evidence>
<accession>A0AAX4K2V7</accession>
<dbReference type="AlphaFoldDB" id="A0AAX4K2V7"/>
<organism evidence="2 3">
    <name type="scientific">Kwoniella dendrophila CBS 6074</name>
    <dbReference type="NCBI Taxonomy" id="1295534"/>
    <lineage>
        <taxon>Eukaryota</taxon>
        <taxon>Fungi</taxon>
        <taxon>Dikarya</taxon>
        <taxon>Basidiomycota</taxon>
        <taxon>Agaricomycotina</taxon>
        <taxon>Tremellomycetes</taxon>
        <taxon>Tremellales</taxon>
        <taxon>Cryptococcaceae</taxon>
        <taxon>Kwoniella</taxon>
    </lineage>
</organism>
<dbReference type="EMBL" id="CP144105">
    <property type="protein sequence ID" value="WWC91155.1"/>
    <property type="molecule type" value="Genomic_DNA"/>
</dbReference>
<reference evidence="2 3" key="1">
    <citation type="submission" date="2024-01" db="EMBL/GenBank/DDBJ databases">
        <title>Comparative genomics of Cryptococcus and Kwoniella reveals pathogenesis evolution and contrasting modes of karyotype evolution via chromosome fusion or intercentromeric recombination.</title>
        <authorList>
            <person name="Coelho M.A."/>
            <person name="David-Palma M."/>
            <person name="Shea T."/>
            <person name="Bowers K."/>
            <person name="McGinley-Smith S."/>
            <person name="Mohammad A.W."/>
            <person name="Gnirke A."/>
            <person name="Yurkov A.M."/>
            <person name="Nowrousian M."/>
            <person name="Sun S."/>
            <person name="Cuomo C.A."/>
            <person name="Heitman J."/>
        </authorList>
    </citation>
    <scope>NUCLEOTIDE SEQUENCE [LARGE SCALE GENOMIC DNA]</scope>
    <source>
        <strain evidence="2 3">CBS 6074</strain>
    </source>
</reference>
<sequence>MSLSGSVSESNAKTNDIGLMNNDIQGPEPTRENPAGVFPQVGTQPAESGSIPGSGAPDHGGDVRGVFGNPEMFNDTFRELSTAFTTAMNKIQDESGSGIGSVGKTLISKLEKMRNEIDDLRSGKGLEEVKEAGGERNDSVERAQGDGGGLYKD</sequence>
<name>A0AAX4K2V7_9TREE</name>
<protein>
    <submittedName>
        <fullName evidence="2">Uncharacterized protein</fullName>
    </submittedName>
</protein>
<feature type="compositionally biased region" description="Polar residues" evidence="1">
    <location>
        <begin position="1"/>
        <end position="14"/>
    </location>
</feature>
<dbReference type="GeneID" id="91096766"/>